<dbReference type="Proteomes" id="UP001595776">
    <property type="component" value="Unassembled WGS sequence"/>
</dbReference>
<feature type="domain" description="AB hydrolase-1" evidence="2">
    <location>
        <begin position="32"/>
        <end position="314"/>
    </location>
</feature>
<evidence type="ECO:0000256" key="1">
    <source>
        <dbReference type="ARBA" id="ARBA00022801"/>
    </source>
</evidence>
<proteinExistence type="predicted"/>
<name>A0ABV8U8H5_9PROT</name>
<evidence type="ECO:0000259" key="2">
    <source>
        <dbReference type="Pfam" id="PF00561"/>
    </source>
</evidence>
<dbReference type="PRINTS" id="PR00412">
    <property type="entry name" value="EPOXHYDRLASE"/>
</dbReference>
<dbReference type="PANTHER" id="PTHR43329">
    <property type="entry name" value="EPOXIDE HYDROLASE"/>
    <property type="match status" value="1"/>
</dbReference>
<gene>
    <name evidence="3" type="ORF">ACFO5Q_06575</name>
</gene>
<reference evidence="4" key="1">
    <citation type="journal article" date="2019" name="Int. J. Syst. Evol. Microbiol.">
        <title>The Global Catalogue of Microorganisms (GCM) 10K type strain sequencing project: providing services to taxonomists for standard genome sequencing and annotation.</title>
        <authorList>
            <consortium name="The Broad Institute Genomics Platform"/>
            <consortium name="The Broad Institute Genome Sequencing Center for Infectious Disease"/>
            <person name="Wu L."/>
            <person name="Ma J."/>
        </authorList>
    </citation>
    <scope>NUCLEOTIDE SEQUENCE [LARGE SCALE GENOMIC DNA]</scope>
    <source>
        <strain evidence="4">CGMCC 1.15304</strain>
    </source>
</reference>
<dbReference type="EMBL" id="JBHSCR010000003">
    <property type="protein sequence ID" value="MFC4347507.1"/>
    <property type="molecule type" value="Genomic_DNA"/>
</dbReference>
<keyword evidence="1 3" id="KW-0378">Hydrolase</keyword>
<dbReference type="Pfam" id="PF00561">
    <property type="entry name" value="Abhydrolase_1"/>
    <property type="match status" value="1"/>
</dbReference>
<dbReference type="InterPro" id="IPR029058">
    <property type="entry name" value="AB_hydrolase_fold"/>
</dbReference>
<accession>A0ABV8U8H5</accession>
<organism evidence="3 4">
    <name type="scientific">Kordiimonas lipolytica</name>
    <dbReference type="NCBI Taxonomy" id="1662421"/>
    <lineage>
        <taxon>Bacteria</taxon>
        <taxon>Pseudomonadati</taxon>
        <taxon>Pseudomonadota</taxon>
        <taxon>Alphaproteobacteria</taxon>
        <taxon>Kordiimonadales</taxon>
        <taxon>Kordiimonadaceae</taxon>
        <taxon>Kordiimonas</taxon>
    </lineage>
</organism>
<sequence>MRAMGTPDIITAGGFDLAVYRAGPDVAEADKPPVVLMHGFPEIAYSWRAQMGALAAAGYPVFAPDMPGFGASSAPKGRENYTMEKLTAAMAGMLDHYGIERAVFVSHDWGALVMWQLPFYQGERVLGLAGLNVPLLPHYPMDPMDMFRARFGDKMYIVRFQTEGACEPLLERDMAATFRYFLRKPDENTARPTDIPFAEKSLDLIGHLEKGESAWGGSPLMSDADIQVYVDAYAKNGFTAPLNYYRNMSANWQDQKRFLDGEGNLPKVTVPCLMITAELDRACPPEIAVAMPDMVDDYEQIDLMGCGHWSQQERPDEVNEALLDWMGRHF</sequence>
<dbReference type="GO" id="GO:0016787">
    <property type="term" value="F:hydrolase activity"/>
    <property type="evidence" value="ECO:0007669"/>
    <property type="project" value="UniProtKB-KW"/>
</dbReference>
<dbReference type="InterPro" id="IPR000639">
    <property type="entry name" value="Epox_hydrolase-like"/>
</dbReference>
<keyword evidence="4" id="KW-1185">Reference proteome</keyword>
<dbReference type="RefSeq" id="WP_068153210.1">
    <property type="nucleotide sequence ID" value="NZ_JBHSCR010000003.1"/>
</dbReference>
<dbReference type="InterPro" id="IPR000073">
    <property type="entry name" value="AB_hydrolase_1"/>
</dbReference>
<evidence type="ECO:0000313" key="4">
    <source>
        <dbReference type="Proteomes" id="UP001595776"/>
    </source>
</evidence>
<protein>
    <submittedName>
        <fullName evidence="3">Alpha/beta fold hydrolase</fullName>
    </submittedName>
</protein>
<dbReference type="Gene3D" id="3.40.50.1820">
    <property type="entry name" value="alpha/beta hydrolase"/>
    <property type="match status" value="1"/>
</dbReference>
<comment type="caution">
    <text evidence="3">The sequence shown here is derived from an EMBL/GenBank/DDBJ whole genome shotgun (WGS) entry which is preliminary data.</text>
</comment>
<dbReference type="SUPFAM" id="SSF53474">
    <property type="entry name" value="alpha/beta-Hydrolases"/>
    <property type="match status" value="1"/>
</dbReference>
<evidence type="ECO:0000313" key="3">
    <source>
        <dbReference type="EMBL" id="MFC4347507.1"/>
    </source>
</evidence>